<dbReference type="GeneID" id="25320347"/>
<dbReference type="Proteomes" id="UP000053958">
    <property type="component" value="Unassembled WGS sequence"/>
</dbReference>
<reference evidence="4 5" key="1">
    <citation type="submission" date="2015-04" db="EMBL/GenBank/DDBJ databases">
        <authorList>
            <person name="Heijne W.H."/>
            <person name="Fedorova N.D."/>
            <person name="Nierman W.C."/>
            <person name="Vollebregt A.W."/>
            <person name="Zhao Z."/>
            <person name="Wu L."/>
            <person name="Kumar M."/>
            <person name="Stam H."/>
            <person name="van den Berg M.A."/>
            <person name="Pel H.J."/>
        </authorList>
    </citation>
    <scope>NUCLEOTIDE SEQUENCE [LARGE SCALE GENOMIC DNA]</scope>
    <source>
        <strain evidence="4 5">CBS 393.64</strain>
    </source>
</reference>
<feature type="chain" id="PRO_5002481730" evidence="1">
    <location>
        <begin position="22"/>
        <end position="653"/>
    </location>
</feature>
<evidence type="ECO:0000256" key="1">
    <source>
        <dbReference type="SAM" id="SignalP"/>
    </source>
</evidence>
<name>A0A0F4YJA8_RASE3</name>
<keyword evidence="5" id="KW-1185">Reference proteome</keyword>
<evidence type="ECO:0000259" key="3">
    <source>
        <dbReference type="Pfam" id="PF26335"/>
    </source>
</evidence>
<dbReference type="Pfam" id="PF26335">
    <property type="entry name" value="ARB_00930_C"/>
    <property type="match status" value="1"/>
</dbReference>
<dbReference type="InterPro" id="IPR001466">
    <property type="entry name" value="Beta-lactam-related"/>
</dbReference>
<evidence type="ECO:0000313" key="4">
    <source>
        <dbReference type="EMBL" id="KKA17966.1"/>
    </source>
</evidence>
<dbReference type="OrthoDB" id="10250282at2759"/>
<organism evidence="4 5">
    <name type="scientific">Rasamsonia emersonii (strain ATCC 16479 / CBS 393.64 / IMI 116815)</name>
    <dbReference type="NCBI Taxonomy" id="1408163"/>
    <lineage>
        <taxon>Eukaryota</taxon>
        <taxon>Fungi</taxon>
        <taxon>Dikarya</taxon>
        <taxon>Ascomycota</taxon>
        <taxon>Pezizomycotina</taxon>
        <taxon>Eurotiomycetes</taxon>
        <taxon>Eurotiomycetidae</taxon>
        <taxon>Eurotiales</taxon>
        <taxon>Trichocomaceae</taxon>
        <taxon>Rasamsonia</taxon>
    </lineage>
</organism>
<proteinExistence type="predicted"/>
<dbReference type="EMBL" id="LASV01000519">
    <property type="protein sequence ID" value="KKA17966.1"/>
    <property type="molecule type" value="Genomic_DNA"/>
</dbReference>
<dbReference type="PANTHER" id="PTHR22935">
    <property type="entry name" value="PENICILLIN-BINDING PROTEIN"/>
    <property type="match status" value="1"/>
</dbReference>
<dbReference type="Pfam" id="PF00144">
    <property type="entry name" value="Beta-lactamase"/>
    <property type="match status" value="1"/>
</dbReference>
<feature type="domain" description="Beta-lactamase-related" evidence="2">
    <location>
        <begin position="106"/>
        <end position="419"/>
    </location>
</feature>
<dbReference type="SUPFAM" id="SSF56601">
    <property type="entry name" value="beta-lactamase/transpeptidase-like"/>
    <property type="match status" value="1"/>
</dbReference>
<dbReference type="STRING" id="1408163.A0A0F4YJA8"/>
<keyword evidence="1" id="KW-0732">Signal</keyword>
<accession>A0A0F4YJA8</accession>
<dbReference type="AlphaFoldDB" id="A0A0F4YJA8"/>
<evidence type="ECO:0000259" key="2">
    <source>
        <dbReference type="Pfam" id="PF00144"/>
    </source>
</evidence>
<dbReference type="RefSeq" id="XP_013324578.1">
    <property type="nucleotide sequence ID" value="XM_013469124.1"/>
</dbReference>
<protein>
    <submittedName>
        <fullName evidence="4">Uncharacterized protein</fullName>
    </submittedName>
</protein>
<dbReference type="PANTHER" id="PTHR22935:SF97">
    <property type="entry name" value="BETA-LACTAMASE-RELATED DOMAIN-CONTAINING PROTEIN"/>
    <property type="match status" value="1"/>
</dbReference>
<dbReference type="InterPro" id="IPR051478">
    <property type="entry name" value="Beta-lactamase-like_AB/R"/>
</dbReference>
<sequence length="653" mass="69433">MDSVLTSLAIFLAVLVTAAQGLTNVNYCPLLGPAYPAPTNLSTSAAFATAKANITNVLTNYAQPGRNSSATGSVFFDANKTSFTVEVFSVNEPEPLFQYYYTAPSLANATSGVKTVDENSVFRIGSLSKLWTVLLYLIEARDEGSFNDPVTKYITELRVAAADITGNATERQDPIDFVRWEEVTIGELASQLAGVARDYAFFDTSLPGSGSTIPGLPPLAPSEIPPCSGVTPCDRAQFFQGLLKRHPVVPTSSTPIYSNAAFQILGYVLEDIANQTYASILLEDIIRPLNLSRSSYTTPDDKYGVIPINDTASGWNLDLGDEGPAGSIYSSTKDMSTLGRAILSNTLLPPALTRRWMKPATYSTSLGAGVGAPWEIFSFQESGRTVDLYTKSGDVGVYAAITALIPDYNVGFTILAAGGDSTSIPLIFSDIIAANIIPALEQAGKEEANRSFSGTYAVTSGLNSSITITVDDGPGLNVDRWISNSTDMFASLAVPYGVTSAKDLSIRLYPTGLQDPSSSRISFRAVIQPLSSGGIGPFTQACFTWAEVDGLVYGSVGVDEFLFELNATGNAVSVSPRALRVTLPKVFIIMMTRGAGRKDHFSISNLALAARHRPLATVIPLPDGAYPDRFDTAIYAGGECSSVSGGVHLETNN</sequence>
<dbReference type="Gene3D" id="3.40.710.10">
    <property type="entry name" value="DD-peptidase/beta-lactamase superfamily"/>
    <property type="match status" value="1"/>
</dbReference>
<evidence type="ECO:0000313" key="5">
    <source>
        <dbReference type="Proteomes" id="UP000053958"/>
    </source>
</evidence>
<dbReference type="InterPro" id="IPR058664">
    <property type="entry name" value="ARB_00930-like_C"/>
</dbReference>
<comment type="caution">
    <text evidence="4">The sequence shown here is derived from an EMBL/GenBank/DDBJ whole genome shotgun (WGS) entry which is preliminary data.</text>
</comment>
<feature type="signal peptide" evidence="1">
    <location>
        <begin position="1"/>
        <end position="21"/>
    </location>
</feature>
<feature type="domain" description="Beta-lactamase-like ARB-00930-like C-terminal" evidence="3">
    <location>
        <begin position="445"/>
        <end position="586"/>
    </location>
</feature>
<dbReference type="InterPro" id="IPR012338">
    <property type="entry name" value="Beta-lactam/transpept-like"/>
</dbReference>
<gene>
    <name evidence="4" type="ORF">T310_8086</name>
</gene>